<gene>
    <name evidence="2" type="ORF">EJ104_03870</name>
</gene>
<evidence type="ECO:0000313" key="2">
    <source>
        <dbReference type="EMBL" id="RTR28994.1"/>
    </source>
</evidence>
<organism evidence="2 3">
    <name type="scientific">Deinococcus radiophilus</name>
    <dbReference type="NCBI Taxonomy" id="32062"/>
    <lineage>
        <taxon>Bacteria</taxon>
        <taxon>Thermotogati</taxon>
        <taxon>Deinococcota</taxon>
        <taxon>Deinococci</taxon>
        <taxon>Deinococcales</taxon>
        <taxon>Deinococcaceae</taxon>
        <taxon>Deinococcus</taxon>
    </lineage>
</organism>
<dbReference type="SUPFAM" id="SSF53474">
    <property type="entry name" value="alpha/beta-Hydrolases"/>
    <property type="match status" value="1"/>
</dbReference>
<evidence type="ECO:0000256" key="1">
    <source>
        <dbReference type="SAM" id="SignalP"/>
    </source>
</evidence>
<evidence type="ECO:0008006" key="4">
    <source>
        <dbReference type="Google" id="ProtNLM"/>
    </source>
</evidence>
<protein>
    <recommendedName>
        <fullName evidence="4">Alpha/beta hydrolase</fullName>
    </recommendedName>
</protein>
<dbReference type="PROSITE" id="PS51257">
    <property type="entry name" value="PROKAR_LIPOPROTEIN"/>
    <property type="match status" value="1"/>
</dbReference>
<reference evidence="2 3" key="1">
    <citation type="submission" date="2018-12" db="EMBL/GenBank/DDBJ databases">
        <title>Deinococcus radiophilus ATCC 27603 genome sequencing and assembly.</title>
        <authorList>
            <person name="Maclea K.S."/>
            <person name="Maynard C.R."/>
        </authorList>
    </citation>
    <scope>NUCLEOTIDE SEQUENCE [LARGE SCALE GENOMIC DNA]</scope>
    <source>
        <strain evidence="2 3">ATCC 27603</strain>
    </source>
</reference>
<comment type="caution">
    <text evidence="2">The sequence shown here is derived from an EMBL/GenBank/DDBJ whole genome shotgun (WGS) entry which is preliminary data.</text>
</comment>
<keyword evidence="1" id="KW-0732">Signal</keyword>
<sequence>MSWPPLRPLLALTLGLSPLLSSCTVVGSVTHPPPTVVRAAQAPALDLGGPAPDVVILAVSGHCHPVCNAPRDNYDYLSDYGTLDRIAREVQLSGLSVQVAGYASGAFDEGSSPRISPPQRGWPALRRDYARLNTVWAADRPRVVLLGHSQGVPWLYALARQFPEQPIDALIELDAMCALWNLDHRAALLRLSAGERGQPDIAGACTPQLVGGIRRLPKDTVPDNVARNLELHSLETDKSEALLAGGRFNPIWARTPNLRADGTRLGINTHRIVGETHSDLSKPGSAAVTLAAAWLYDLAVGWAEDDQQQPPR</sequence>
<dbReference type="EMBL" id="RXPE01000005">
    <property type="protein sequence ID" value="RTR28994.1"/>
    <property type="molecule type" value="Genomic_DNA"/>
</dbReference>
<dbReference type="Gene3D" id="3.40.50.1820">
    <property type="entry name" value="alpha/beta hydrolase"/>
    <property type="match status" value="1"/>
</dbReference>
<dbReference type="InterPro" id="IPR029058">
    <property type="entry name" value="AB_hydrolase_fold"/>
</dbReference>
<keyword evidence="3" id="KW-1185">Reference proteome</keyword>
<dbReference type="AlphaFoldDB" id="A0A431W0G8"/>
<feature type="signal peptide" evidence="1">
    <location>
        <begin position="1"/>
        <end position="27"/>
    </location>
</feature>
<accession>A0A431W0G8</accession>
<proteinExistence type="predicted"/>
<dbReference type="OrthoDB" id="68230at2"/>
<feature type="chain" id="PRO_5019001394" description="Alpha/beta hydrolase" evidence="1">
    <location>
        <begin position="28"/>
        <end position="312"/>
    </location>
</feature>
<evidence type="ECO:0000313" key="3">
    <source>
        <dbReference type="Proteomes" id="UP000277766"/>
    </source>
</evidence>
<dbReference type="Proteomes" id="UP000277766">
    <property type="component" value="Unassembled WGS sequence"/>
</dbReference>
<name>A0A431W0G8_9DEIO</name>
<dbReference type="RefSeq" id="WP_126351449.1">
    <property type="nucleotide sequence ID" value="NZ_CP086380.1"/>
</dbReference>